<feature type="region of interest" description="Disordered" evidence="1">
    <location>
        <begin position="20"/>
        <end position="40"/>
    </location>
</feature>
<evidence type="ECO:0000313" key="3">
    <source>
        <dbReference type="Proteomes" id="UP000324222"/>
    </source>
</evidence>
<sequence>MVENSEDSRTWVREQVKTLRTDATSSSGTKMRIEKTNVFR</sequence>
<dbReference type="EMBL" id="VSRR010003737">
    <property type="protein sequence ID" value="MPC37284.1"/>
    <property type="molecule type" value="Genomic_DNA"/>
</dbReference>
<evidence type="ECO:0000313" key="2">
    <source>
        <dbReference type="EMBL" id="MPC37284.1"/>
    </source>
</evidence>
<gene>
    <name evidence="2" type="ORF">E2C01_030758</name>
</gene>
<keyword evidence="3" id="KW-1185">Reference proteome</keyword>
<reference evidence="2 3" key="1">
    <citation type="submission" date="2019-05" db="EMBL/GenBank/DDBJ databases">
        <title>Another draft genome of Portunus trituberculatus and its Hox gene families provides insights of decapod evolution.</title>
        <authorList>
            <person name="Jeong J.-H."/>
            <person name="Song I."/>
            <person name="Kim S."/>
            <person name="Choi T."/>
            <person name="Kim D."/>
            <person name="Ryu S."/>
            <person name="Kim W."/>
        </authorList>
    </citation>
    <scope>NUCLEOTIDE SEQUENCE [LARGE SCALE GENOMIC DNA]</scope>
    <source>
        <tissue evidence="2">Muscle</tissue>
    </source>
</reference>
<organism evidence="2 3">
    <name type="scientific">Portunus trituberculatus</name>
    <name type="common">Swimming crab</name>
    <name type="synonym">Neptunus trituberculatus</name>
    <dbReference type="NCBI Taxonomy" id="210409"/>
    <lineage>
        <taxon>Eukaryota</taxon>
        <taxon>Metazoa</taxon>
        <taxon>Ecdysozoa</taxon>
        <taxon>Arthropoda</taxon>
        <taxon>Crustacea</taxon>
        <taxon>Multicrustacea</taxon>
        <taxon>Malacostraca</taxon>
        <taxon>Eumalacostraca</taxon>
        <taxon>Eucarida</taxon>
        <taxon>Decapoda</taxon>
        <taxon>Pleocyemata</taxon>
        <taxon>Brachyura</taxon>
        <taxon>Eubrachyura</taxon>
        <taxon>Portunoidea</taxon>
        <taxon>Portunidae</taxon>
        <taxon>Portuninae</taxon>
        <taxon>Portunus</taxon>
    </lineage>
</organism>
<dbReference type="AlphaFoldDB" id="A0A5B7EY87"/>
<comment type="caution">
    <text evidence="2">The sequence shown here is derived from an EMBL/GenBank/DDBJ whole genome shotgun (WGS) entry which is preliminary data.</text>
</comment>
<accession>A0A5B7EY87</accession>
<feature type="compositionally biased region" description="Basic and acidic residues" evidence="1">
    <location>
        <begin position="31"/>
        <end position="40"/>
    </location>
</feature>
<evidence type="ECO:0000256" key="1">
    <source>
        <dbReference type="SAM" id="MobiDB-lite"/>
    </source>
</evidence>
<protein>
    <submittedName>
        <fullName evidence="2">Uncharacterized protein</fullName>
    </submittedName>
</protein>
<name>A0A5B7EY87_PORTR</name>
<proteinExistence type="predicted"/>
<dbReference type="Proteomes" id="UP000324222">
    <property type="component" value="Unassembled WGS sequence"/>
</dbReference>